<feature type="transmembrane region" description="Helical" evidence="1">
    <location>
        <begin position="21"/>
        <end position="37"/>
    </location>
</feature>
<evidence type="ECO:0000313" key="2">
    <source>
        <dbReference type="EMBL" id="MBB2921674.1"/>
    </source>
</evidence>
<comment type="caution">
    <text evidence="2">The sequence shown here is derived from an EMBL/GenBank/DDBJ whole genome shotgun (WGS) entry which is preliminary data.</text>
</comment>
<dbReference type="EMBL" id="JACHVX010000001">
    <property type="protein sequence ID" value="MBB2921674.1"/>
    <property type="molecule type" value="Genomic_DNA"/>
</dbReference>
<organism evidence="2 3">
    <name type="scientific">Cellulomonas cellasea</name>
    <dbReference type="NCBI Taxonomy" id="43670"/>
    <lineage>
        <taxon>Bacteria</taxon>
        <taxon>Bacillati</taxon>
        <taxon>Actinomycetota</taxon>
        <taxon>Actinomycetes</taxon>
        <taxon>Micrococcales</taxon>
        <taxon>Cellulomonadaceae</taxon>
        <taxon>Cellulomonas</taxon>
    </lineage>
</organism>
<protein>
    <submittedName>
        <fullName evidence="2">Uncharacterized protein</fullName>
    </submittedName>
</protein>
<keyword evidence="1" id="KW-1133">Transmembrane helix</keyword>
<keyword evidence="1" id="KW-0812">Transmembrane</keyword>
<gene>
    <name evidence="2" type="ORF">FHR80_000568</name>
</gene>
<feature type="transmembrane region" description="Helical" evidence="1">
    <location>
        <begin position="122"/>
        <end position="143"/>
    </location>
</feature>
<dbReference type="AlphaFoldDB" id="A0A7W4UCM2"/>
<name>A0A7W4UCM2_9CELL</name>
<reference evidence="2 3" key="2">
    <citation type="submission" date="2020-08" db="EMBL/GenBank/DDBJ databases">
        <authorList>
            <person name="Partida-Martinez L."/>
            <person name="Huntemann M."/>
            <person name="Clum A."/>
            <person name="Wang J."/>
            <person name="Palaniappan K."/>
            <person name="Ritter S."/>
            <person name="Chen I.-M."/>
            <person name="Stamatis D."/>
            <person name="Reddy T."/>
            <person name="O'Malley R."/>
            <person name="Daum C."/>
            <person name="Shapiro N."/>
            <person name="Ivanova N."/>
            <person name="Kyrpides N."/>
            <person name="Woyke T."/>
        </authorList>
    </citation>
    <scope>NUCLEOTIDE SEQUENCE [LARGE SCALE GENOMIC DNA]</scope>
    <source>
        <strain evidence="2 3">RAS26</strain>
    </source>
</reference>
<evidence type="ECO:0000313" key="3">
    <source>
        <dbReference type="Proteomes" id="UP000518206"/>
    </source>
</evidence>
<accession>A0A7W4UCM2</accession>
<feature type="transmembrane region" description="Helical" evidence="1">
    <location>
        <begin position="84"/>
        <end position="102"/>
    </location>
</feature>
<sequence>MSDPTATRGLPARPPLAARRVGYGVSVLLNTALLWLLNERPGWEAVPFLTSGTATVLGVVNASVAAAALVNLVDMVADPPWSTALGDVLVNVVGLVALVALWRTFPFAFDPSPVDWATVARVALGVSIGGTVIGAGVGSVRLVRSLTPPRHGVRPAAPHGP</sequence>
<dbReference type="RefSeq" id="WP_183294652.1">
    <property type="nucleotide sequence ID" value="NZ_JACHVX010000001.1"/>
</dbReference>
<proteinExistence type="predicted"/>
<feature type="transmembrane region" description="Helical" evidence="1">
    <location>
        <begin position="49"/>
        <end position="72"/>
    </location>
</feature>
<dbReference type="Proteomes" id="UP000518206">
    <property type="component" value="Unassembled WGS sequence"/>
</dbReference>
<keyword evidence="1" id="KW-0472">Membrane</keyword>
<reference evidence="2 3" key="1">
    <citation type="submission" date="2020-08" db="EMBL/GenBank/DDBJ databases">
        <title>The Agave Microbiome: Exploring the role of microbial communities in plant adaptations to desert environments.</title>
        <authorList>
            <person name="Partida-Martinez L.P."/>
        </authorList>
    </citation>
    <scope>NUCLEOTIDE SEQUENCE [LARGE SCALE GENOMIC DNA]</scope>
    <source>
        <strain evidence="2 3">RAS26</strain>
    </source>
</reference>
<evidence type="ECO:0000256" key="1">
    <source>
        <dbReference type="SAM" id="Phobius"/>
    </source>
</evidence>